<feature type="transmembrane region" description="Helical" evidence="1">
    <location>
        <begin position="306"/>
        <end position="323"/>
    </location>
</feature>
<proteinExistence type="predicted"/>
<keyword evidence="3" id="KW-1185">Reference proteome</keyword>
<evidence type="ECO:0000313" key="3">
    <source>
        <dbReference type="Proteomes" id="UP000214610"/>
    </source>
</evidence>
<dbReference type="AlphaFoldDB" id="A0A227KFU7"/>
<comment type="caution">
    <text evidence="2">The sequence shown here is derived from an EMBL/GenBank/DDBJ whole genome shotgun (WGS) entry which is preliminary data.</text>
</comment>
<keyword evidence="1" id="KW-0472">Membrane</keyword>
<dbReference type="GeneID" id="78361448"/>
<gene>
    <name evidence="2" type="ORF">ADH67_10535</name>
</gene>
<feature type="transmembrane region" description="Helical" evidence="1">
    <location>
        <begin position="357"/>
        <end position="376"/>
    </location>
</feature>
<accession>A0A227KFU7</accession>
<dbReference type="EMBL" id="NHMP01000007">
    <property type="protein sequence ID" value="OXE45847.1"/>
    <property type="molecule type" value="Genomic_DNA"/>
</dbReference>
<evidence type="ECO:0000313" key="2">
    <source>
        <dbReference type="EMBL" id="OXE45847.1"/>
    </source>
</evidence>
<dbReference type="RefSeq" id="WP_066592820.1">
    <property type="nucleotide sequence ID" value="NZ_CAJTBZ010000034.1"/>
</dbReference>
<sequence>MDSVFYIVIAAMALIVVLLRFKVMMGISILCGGLFIWLFESRSFPDLWEAAIQAAKIQRNWDLIFCLYFVMCLEVELRTSGSLSGLVKTFRNIFSSNKVTLAVMPAFLGLLPSMGGARFSAPIVEEASQGIAVNAEQKSVINLWFRHIFEFSNPLMPGMILACGIANVTIQDLIIQVGWVTILCFVLGWILLVQPLKIVDKEKATNTTNDRDIDWKSLFLAFGPIIASFLLIVSFGISAAISMGLVVVGFIPIFYAFGRKIPIKNVFLESLDVKLLVNVVLILYFIQLLTITGILDEIVNAFNSSFLPQEVIVAALAFIFGLMTGQSQGYIAVVIPIVALMSPGNILLVATAMVFGLAGQMMTPVHLCILVTVEYFKANMWNVIGRCGFISLVMLICYSAWTYFRYYLF</sequence>
<feature type="transmembrane region" description="Helical" evidence="1">
    <location>
        <begin position="173"/>
        <end position="192"/>
    </location>
</feature>
<keyword evidence="1" id="KW-1133">Transmembrane helix</keyword>
<feature type="transmembrane region" description="Helical" evidence="1">
    <location>
        <begin position="237"/>
        <end position="255"/>
    </location>
</feature>
<reference evidence="3" key="1">
    <citation type="submission" date="2017-05" db="EMBL/GenBank/DDBJ databases">
        <title>Improved OligoMM genomes.</title>
        <authorList>
            <person name="Garzetti D."/>
        </authorList>
    </citation>
    <scope>NUCLEOTIDE SEQUENCE [LARGE SCALE GENOMIC DNA]</scope>
    <source>
        <strain evidence="3">YL45</strain>
    </source>
</reference>
<evidence type="ECO:0008006" key="4">
    <source>
        <dbReference type="Google" id="ProtNLM"/>
    </source>
</evidence>
<feature type="transmembrane region" description="Helical" evidence="1">
    <location>
        <begin position="213"/>
        <end position="231"/>
    </location>
</feature>
<dbReference type="InterPro" id="IPR007294">
    <property type="entry name" value="DUF401"/>
</dbReference>
<dbReference type="PANTHER" id="PTHR39556:SF1">
    <property type="entry name" value="PROTEIN, PUTATIVE-RELATED"/>
    <property type="match status" value="1"/>
</dbReference>
<feature type="transmembrane region" description="Helical" evidence="1">
    <location>
        <begin position="330"/>
        <end position="351"/>
    </location>
</feature>
<feature type="transmembrane region" description="Helical" evidence="1">
    <location>
        <begin position="6"/>
        <end position="39"/>
    </location>
</feature>
<dbReference type="PANTHER" id="PTHR39556">
    <property type="entry name" value="PROTEIN, PUTATIVE-RELATED"/>
    <property type="match status" value="1"/>
</dbReference>
<keyword evidence="1" id="KW-0812">Transmembrane</keyword>
<feature type="transmembrane region" description="Helical" evidence="1">
    <location>
        <begin position="383"/>
        <end position="404"/>
    </location>
</feature>
<name>A0A227KFU7_9BURK</name>
<organism evidence="2 3">
    <name type="scientific">Turicimonas muris</name>
    <dbReference type="NCBI Taxonomy" id="1796652"/>
    <lineage>
        <taxon>Bacteria</taxon>
        <taxon>Pseudomonadati</taxon>
        <taxon>Pseudomonadota</taxon>
        <taxon>Betaproteobacteria</taxon>
        <taxon>Burkholderiales</taxon>
        <taxon>Sutterellaceae</taxon>
        <taxon>Turicimonas</taxon>
    </lineage>
</organism>
<protein>
    <recommendedName>
        <fullName evidence="4">DUF401 domain-containing protein</fullName>
    </recommendedName>
</protein>
<feature type="transmembrane region" description="Helical" evidence="1">
    <location>
        <begin position="148"/>
        <end position="167"/>
    </location>
</feature>
<dbReference type="Proteomes" id="UP000214610">
    <property type="component" value="Unassembled WGS sequence"/>
</dbReference>
<dbReference type="Pfam" id="PF04165">
    <property type="entry name" value="DUF401"/>
    <property type="match status" value="1"/>
</dbReference>
<feature type="transmembrane region" description="Helical" evidence="1">
    <location>
        <begin position="275"/>
        <end position="294"/>
    </location>
</feature>
<evidence type="ECO:0000256" key="1">
    <source>
        <dbReference type="SAM" id="Phobius"/>
    </source>
</evidence>